<feature type="region of interest" description="Disordered" evidence="1">
    <location>
        <begin position="436"/>
        <end position="459"/>
    </location>
</feature>
<protein>
    <submittedName>
        <fullName evidence="2">Uncharacterized protein</fullName>
    </submittedName>
</protein>
<proteinExistence type="predicted"/>
<feature type="compositionally biased region" description="Basic and acidic residues" evidence="1">
    <location>
        <begin position="377"/>
        <end position="394"/>
    </location>
</feature>
<organism evidence="2 3">
    <name type="scientific">Elysia crispata</name>
    <name type="common">lettuce slug</name>
    <dbReference type="NCBI Taxonomy" id="231223"/>
    <lineage>
        <taxon>Eukaryota</taxon>
        <taxon>Metazoa</taxon>
        <taxon>Spiralia</taxon>
        <taxon>Lophotrochozoa</taxon>
        <taxon>Mollusca</taxon>
        <taxon>Gastropoda</taxon>
        <taxon>Heterobranchia</taxon>
        <taxon>Euthyneura</taxon>
        <taxon>Panpulmonata</taxon>
        <taxon>Sacoglossa</taxon>
        <taxon>Placobranchoidea</taxon>
        <taxon>Plakobranchidae</taxon>
        <taxon>Elysia</taxon>
    </lineage>
</organism>
<feature type="region of interest" description="Disordered" evidence="1">
    <location>
        <begin position="1"/>
        <end position="343"/>
    </location>
</feature>
<feature type="region of interest" description="Disordered" evidence="1">
    <location>
        <begin position="501"/>
        <end position="524"/>
    </location>
</feature>
<feature type="compositionally biased region" description="Basic and acidic residues" evidence="1">
    <location>
        <begin position="104"/>
        <end position="116"/>
    </location>
</feature>
<dbReference type="Proteomes" id="UP001283361">
    <property type="component" value="Unassembled WGS sequence"/>
</dbReference>
<dbReference type="AlphaFoldDB" id="A0AAE0Y2J7"/>
<feature type="compositionally biased region" description="Basic and acidic residues" evidence="1">
    <location>
        <begin position="213"/>
        <end position="234"/>
    </location>
</feature>
<feature type="compositionally biased region" description="Low complexity" evidence="1">
    <location>
        <begin position="126"/>
        <end position="159"/>
    </location>
</feature>
<sequence>MATVEHEQPSKHDDFFDDEPAKPTVNGHLSPQPETGQEQVAAEPEVAASADGDEPKQEDSSDPKPQEEEVDLAADSGKKEEESEVGEPTEVLSENIGVDTANDNDVKDTQQEENNKDTGVPEVEAETAQTTEDTEQQQDQQQQEQQQQQQELEQTPAETGDATDSPAYAPSAEPSEGEIPTTPAPPASRQSEYEEDFSETSNITSARNTPAESKPEVNIEKEEDEKVKEKDANKSKSSSSSSSSAASTPEPKQQEVEPAVVAVEPSDSSGPPAPDAPTPRPSTCGGEERQEDGERVDSRAEAGQVIPVPASEPQTKQADLDGRSSSAGGDEVADAEVFRGEDRTEMIAPEGSEDCRGQGQWKSAEQQAISAAMLVSKSERELTEEAVKERDTLRQDHEALKNQLLALEAEVDKKNEQILVDKEILARKDKEIADLQSELDNSNSAAASSEADQSRQRDQAIVKDLQERLAILARENEEKDKRVFKLEAELKEAQTRLKETERRLIHAENTAGQEPPKSKTCVIM</sequence>
<reference evidence="2" key="1">
    <citation type="journal article" date="2023" name="G3 (Bethesda)">
        <title>A reference genome for the long-term kleptoplast-retaining sea slug Elysia crispata morphotype clarki.</title>
        <authorList>
            <person name="Eastman K.E."/>
            <person name="Pendleton A.L."/>
            <person name="Shaikh M.A."/>
            <person name="Suttiyut T."/>
            <person name="Ogas R."/>
            <person name="Tomko P."/>
            <person name="Gavelis G."/>
            <person name="Widhalm J.R."/>
            <person name="Wisecaver J.H."/>
        </authorList>
    </citation>
    <scope>NUCLEOTIDE SEQUENCE</scope>
    <source>
        <strain evidence="2">ECLA1</strain>
    </source>
</reference>
<dbReference type="EMBL" id="JAWDGP010007058">
    <property type="protein sequence ID" value="KAK3730765.1"/>
    <property type="molecule type" value="Genomic_DNA"/>
</dbReference>
<feature type="compositionally biased region" description="Low complexity" evidence="1">
    <location>
        <begin position="438"/>
        <end position="451"/>
    </location>
</feature>
<feature type="compositionally biased region" description="Low complexity" evidence="1">
    <location>
        <begin position="256"/>
        <end position="270"/>
    </location>
</feature>
<feature type="compositionally biased region" description="Basic and acidic residues" evidence="1">
    <location>
        <begin position="53"/>
        <end position="67"/>
    </location>
</feature>
<feature type="compositionally biased region" description="Low complexity" evidence="1">
    <location>
        <begin position="235"/>
        <end position="247"/>
    </location>
</feature>
<evidence type="ECO:0000256" key="1">
    <source>
        <dbReference type="SAM" id="MobiDB-lite"/>
    </source>
</evidence>
<evidence type="ECO:0000313" key="2">
    <source>
        <dbReference type="EMBL" id="KAK3730765.1"/>
    </source>
</evidence>
<gene>
    <name evidence="2" type="ORF">RRG08_015682</name>
</gene>
<feature type="compositionally biased region" description="Polar residues" evidence="1">
    <location>
        <begin position="27"/>
        <end position="36"/>
    </location>
</feature>
<keyword evidence="3" id="KW-1185">Reference proteome</keyword>
<comment type="caution">
    <text evidence="2">The sequence shown here is derived from an EMBL/GenBank/DDBJ whole genome shotgun (WGS) entry which is preliminary data.</text>
</comment>
<accession>A0AAE0Y2J7</accession>
<name>A0AAE0Y2J7_9GAST</name>
<feature type="compositionally biased region" description="Polar residues" evidence="1">
    <location>
        <begin position="199"/>
        <end position="211"/>
    </location>
</feature>
<feature type="compositionally biased region" description="Low complexity" evidence="1">
    <location>
        <begin position="37"/>
        <end position="50"/>
    </location>
</feature>
<evidence type="ECO:0000313" key="3">
    <source>
        <dbReference type="Proteomes" id="UP001283361"/>
    </source>
</evidence>
<feature type="compositionally biased region" description="Basic and acidic residues" evidence="1">
    <location>
        <begin position="1"/>
        <end position="14"/>
    </location>
</feature>
<feature type="compositionally biased region" description="Pro residues" evidence="1">
    <location>
        <begin position="271"/>
        <end position="280"/>
    </location>
</feature>
<feature type="region of interest" description="Disordered" evidence="1">
    <location>
        <begin position="375"/>
        <end position="394"/>
    </location>
</feature>
<feature type="compositionally biased region" description="Basic and acidic residues" evidence="1">
    <location>
        <begin position="286"/>
        <end position="300"/>
    </location>
</feature>
<feature type="compositionally biased region" description="Polar residues" evidence="1">
    <location>
        <begin position="312"/>
        <end position="327"/>
    </location>
</feature>